<dbReference type="InterPro" id="IPR000836">
    <property type="entry name" value="PRTase_dom"/>
</dbReference>
<dbReference type="Gene3D" id="3.40.50.2020">
    <property type="match status" value="1"/>
</dbReference>
<name>A0A1M7M3D6_9BACT</name>
<dbReference type="OrthoDB" id="9810066at2"/>
<dbReference type="GO" id="GO:0016740">
    <property type="term" value="F:transferase activity"/>
    <property type="evidence" value="ECO:0007669"/>
    <property type="project" value="UniProtKB-KW"/>
</dbReference>
<sequence>MFEDRKDAAEKLARALERYRSRKTLVLGIPRGGAETAYYVARHLDAEMSLVITRKLGYPGNPEAAFGAVAEDGSFYISEMASEVLSADTINEDQPKK</sequence>
<dbReference type="CDD" id="cd06223">
    <property type="entry name" value="PRTases_typeI"/>
    <property type="match status" value="1"/>
</dbReference>
<proteinExistence type="predicted"/>
<keyword evidence="2" id="KW-1185">Reference proteome</keyword>
<dbReference type="SUPFAM" id="SSF53271">
    <property type="entry name" value="PRTase-like"/>
    <property type="match status" value="1"/>
</dbReference>
<protein>
    <submittedName>
        <fullName evidence="1">Phosphoribosyl transferase domain-containing protein</fullName>
    </submittedName>
</protein>
<dbReference type="STRING" id="388280.SAMN04488057_10473"/>
<dbReference type="RefSeq" id="WP_084097126.1">
    <property type="nucleotide sequence ID" value="NZ_FRCY01000004.1"/>
</dbReference>
<dbReference type="EMBL" id="FRCY01000004">
    <property type="protein sequence ID" value="SHM85063.1"/>
    <property type="molecule type" value="Genomic_DNA"/>
</dbReference>
<evidence type="ECO:0000313" key="1">
    <source>
        <dbReference type="EMBL" id="SHM85063.1"/>
    </source>
</evidence>
<reference evidence="1 2" key="1">
    <citation type="submission" date="2016-11" db="EMBL/GenBank/DDBJ databases">
        <authorList>
            <person name="Jaros S."/>
            <person name="Januszkiewicz K."/>
            <person name="Wedrychowicz H."/>
        </authorList>
    </citation>
    <scope>NUCLEOTIDE SEQUENCE [LARGE SCALE GENOMIC DNA]</scope>
    <source>
        <strain evidence="1 2">CGMCC 1.6102</strain>
    </source>
</reference>
<dbReference type="InterPro" id="IPR029057">
    <property type="entry name" value="PRTase-like"/>
</dbReference>
<organism evidence="1 2">
    <name type="scientific">Cyclobacterium lianum</name>
    <dbReference type="NCBI Taxonomy" id="388280"/>
    <lineage>
        <taxon>Bacteria</taxon>
        <taxon>Pseudomonadati</taxon>
        <taxon>Bacteroidota</taxon>
        <taxon>Cytophagia</taxon>
        <taxon>Cytophagales</taxon>
        <taxon>Cyclobacteriaceae</taxon>
        <taxon>Cyclobacterium</taxon>
    </lineage>
</organism>
<evidence type="ECO:0000313" key="2">
    <source>
        <dbReference type="Proteomes" id="UP000184513"/>
    </source>
</evidence>
<gene>
    <name evidence="1" type="ORF">SAMN04488057_10473</name>
</gene>
<dbReference type="Proteomes" id="UP000184513">
    <property type="component" value="Unassembled WGS sequence"/>
</dbReference>
<keyword evidence="1" id="KW-0808">Transferase</keyword>
<dbReference type="AlphaFoldDB" id="A0A1M7M3D6"/>
<accession>A0A1M7M3D6</accession>